<sequence>MAEQERDWEDYLADPILNGRVLSDHALVFRYEACARYLRENGELDLYARNRGNFLDYKPFRFGQLYRCIRDFQANDLDRISRDFCKARAGETMWFTGWSSHAYDGLVALFFCDLNTAKEFVFTDCRPEIDGRINRAFKDAPADYFEEMADMSEYSAVLMDLRAELMRRHELAASERVHGLPD</sequence>
<name>A0ABT9PV38_9HYPH</name>
<gene>
    <name evidence="1" type="ORF">J2T09_003099</name>
</gene>
<reference evidence="1 2" key="1">
    <citation type="submission" date="2023-07" db="EMBL/GenBank/DDBJ databases">
        <title>Sorghum-associated microbial communities from plants grown in Nebraska, USA.</title>
        <authorList>
            <person name="Schachtman D."/>
        </authorList>
    </citation>
    <scope>NUCLEOTIDE SEQUENCE [LARGE SCALE GENOMIC DNA]</scope>
    <source>
        <strain evidence="1 2">DS1307</strain>
    </source>
</reference>
<dbReference type="EMBL" id="JAUSRF010000009">
    <property type="protein sequence ID" value="MDP9838332.1"/>
    <property type="molecule type" value="Genomic_DNA"/>
</dbReference>
<dbReference type="RefSeq" id="WP_306836114.1">
    <property type="nucleotide sequence ID" value="NZ_JAUSRF010000009.1"/>
</dbReference>
<comment type="caution">
    <text evidence="1">The sequence shown here is derived from an EMBL/GenBank/DDBJ whole genome shotgun (WGS) entry which is preliminary data.</text>
</comment>
<evidence type="ECO:0000313" key="2">
    <source>
        <dbReference type="Proteomes" id="UP001241472"/>
    </source>
</evidence>
<organism evidence="1 2">
    <name type="scientific">Neorhizobium huautlense</name>
    <dbReference type="NCBI Taxonomy" id="67774"/>
    <lineage>
        <taxon>Bacteria</taxon>
        <taxon>Pseudomonadati</taxon>
        <taxon>Pseudomonadota</taxon>
        <taxon>Alphaproteobacteria</taxon>
        <taxon>Hyphomicrobiales</taxon>
        <taxon>Rhizobiaceae</taxon>
        <taxon>Rhizobium/Agrobacterium group</taxon>
        <taxon>Neorhizobium</taxon>
    </lineage>
</organism>
<evidence type="ECO:0000313" key="1">
    <source>
        <dbReference type="EMBL" id="MDP9838332.1"/>
    </source>
</evidence>
<proteinExistence type="predicted"/>
<keyword evidence="2" id="KW-1185">Reference proteome</keyword>
<protein>
    <submittedName>
        <fullName evidence="1">Uncharacterized protein</fullName>
    </submittedName>
</protein>
<dbReference type="Proteomes" id="UP001241472">
    <property type="component" value="Unassembled WGS sequence"/>
</dbReference>
<accession>A0ABT9PV38</accession>